<dbReference type="Proteomes" id="UP000006791">
    <property type="component" value="Chromosome 1"/>
</dbReference>
<evidence type="ECO:0000313" key="2">
    <source>
        <dbReference type="Proteomes" id="UP000006791"/>
    </source>
</evidence>
<proteinExistence type="predicted"/>
<name>G2LD66_CHLTF</name>
<keyword evidence="2" id="KW-1185">Reference proteome</keyword>
<accession>G2LD66</accession>
<gene>
    <name evidence="1" type="ordered locus">Cabther_A1172</name>
</gene>
<dbReference type="HOGENOM" id="CLU_3424667_0_0_0"/>
<protein>
    <submittedName>
        <fullName evidence="1">Uncharacterized protein</fullName>
    </submittedName>
</protein>
<dbReference type="EMBL" id="CP002514">
    <property type="protein sequence ID" value="AEP11926.1"/>
    <property type="molecule type" value="Genomic_DNA"/>
</dbReference>
<evidence type="ECO:0000313" key="1">
    <source>
        <dbReference type="EMBL" id="AEP11926.1"/>
    </source>
</evidence>
<organism evidence="1 2">
    <name type="scientific">Chloracidobacterium thermophilum (strain B)</name>
    <dbReference type="NCBI Taxonomy" id="981222"/>
    <lineage>
        <taxon>Bacteria</taxon>
        <taxon>Pseudomonadati</taxon>
        <taxon>Acidobacteriota</taxon>
        <taxon>Terriglobia</taxon>
        <taxon>Terriglobales</taxon>
        <taxon>Acidobacteriaceae</taxon>
        <taxon>Chloracidobacterium</taxon>
    </lineage>
</organism>
<dbReference type="KEGG" id="ctm:Cabther_A1172"/>
<sequence length="22" mass="2377">MKGVNIFIGDVPLAWVNTCAVE</sequence>
<dbReference type="STRING" id="981222.Cabther_A1172"/>
<reference evidence="1 2" key="1">
    <citation type="journal article" date="2012" name="Environ. Microbiol.">
        <title>Complete genome of Candidatus Chloracidobacterium thermophilum, a chlorophyll-based photoheterotroph belonging to the phylum Acidobacteria.</title>
        <authorList>
            <person name="Garcia Costas A.M."/>
            <person name="Liu Z."/>
            <person name="Tomsho L.P."/>
            <person name="Schuster S.C."/>
            <person name="Ward D.M."/>
            <person name="Bryant D.A."/>
        </authorList>
    </citation>
    <scope>NUCLEOTIDE SEQUENCE [LARGE SCALE GENOMIC DNA]</scope>
    <source>
        <strain evidence="1 2">B</strain>
    </source>
</reference>
<dbReference type="AlphaFoldDB" id="G2LD66"/>